<dbReference type="PANTHER" id="PTHR11669">
    <property type="entry name" value="REPLICATION FACTOR C / DNA POLYMERASE III GAMMA-TAU SUBUNIT"/>
    <property type="match status" value="1"/>
</dbReference>
<dbReference type="InterPro" id="IPR050238">
    <property type="entry name" value="DNA_Rep/Repair_Clamp_Loader"/>
</dbReference>
<dbReference type="AlphaFoldDB" id="A0A8J4M708"/>
<dbReference type="EC" id="2.7.7.7" evidence="1"/>
<dbReference type="EMBL" id="DTQM01000217">
    <property type="protein sequence ID" value="HGC43812.1"/>
    <property type="molecule type" value="Genomic_DNA"/>
</dbReference>
<organism evidence="1">
    <name type="scientific">Acidicaldus sp</name>
    <dbReference type="NCBI Taxonomy" id="1872105"/>
    <lineage>
        <taxon>Bacteria</taxon>
        <taxon>Pseudomonadati</taxon>
        <taxon>Pseudomonadota</taxon>
        <taxon>Alphaproteobacteria</taxon>
        <taxon>Acetobacterales</taxon>
        <taxon>Acetobacteraceae</taxon>
        <taxon>Acidicaldus</taxon>
    </lineage>
</organism>
<dbReference type="NCBIfam" id="NF005677">
    <property type="entry name" value="PRK07471.1"/>
    <property type="match status" value="1"/>
</dbReference>
<dbReference type="InterPro" id="IPR027417">
    <property type="entry name" value="P-loop_NTPase"/>
</dbReference>
<evidence type="ECO:0000313" key="1">
    <source>
        <dbReference type="EMBL" id="HGC43812.1"/>
    </source>
</evidence>
<reference evidence="1" key="1">
    <citation type="journal article" date="2020" name="mSystems">
        <title>Genome- and Community-Level Interaction Insights into Carbon Utilization and Element Cycling Functions of Hydrothermarchaeota in Hydrothermal Sediment.</title>
        <authorList>
            <person name="Zhou Z."/>
            <person name="Liu Y."/>
            <person name="Xu W."/>
            <person name="Pan J."/>
            <person name="Luo Z.H."/>
            <person name="Li M."/>
        </authorList>
    </citation>
    <scope>NUCLEOTIDE SEQUENCE</scope>
    <source>
        <strain evidence="1">SpSt-997</strain>
    </source>
</reference>
<protein>
    <submittedName>
        <fullName evidence="1">DNA polymerase III subunit delta</fullName>
        <ecNumber evidence="1">2.7.7.7</ecNumber>
    </submittedName>
</protein>
<dbReference type="GO" id="GO:0009360">
    <property type="term" value="C:DNA polymerase III complex"/>
    <property type="evidence" value="ECO:0007669"/>
    <property type="project" value="TreeGrafter"/>
</dbReference>
<dbReference type="SUPFAM" id="SSF52540">
    <property type="entry name" value="P-loop containing nucleoside triphosphate hydrolases"/>
    <property type="match status" value="1"/>
</dbReference>
<dbReference type="PANTHER" id="PTHR11669:SF8">
    <property type="entry name" value="DNA POLYMERASE III SUBUNIT DELTA"/>
    <property type="match status" value="1"/>
</dbReference>
<keyword evidence="1" id="KW-0808">Transferase</keyword>
<dbReference type="GO" id="GO:0003887">
    <property type="term" value="F:DNA-directed DNA polymerase activity"/>
    <property type="evidence" value="ECO:0007669"/>
    <property type="project" value="UniProtKB-EC"/>
</dbReference>
<proteinExistence type="predicted"/>
<comment type="caution">
    <text evidence="1">The sequence shown here is derived from an EMBL/GenBank/DDBJ whole genome shotgun (WGS) entry which is preliminary data.</text>
</comment>
<dbReference type="Gene3D" id="3.40.50.300">
    <property type="entry name" value="P-loop containing nucleotide triphosphate hydrolases"/>
    <property type="match status" value="1"/>
</dbReference>
<accession>A0A8J4M708</accession>
<sequence length="334" mass="35855">MAAARANPFLLGHAAAEAALAEAAWAGRLHHAWLITGPPGIGKATLAFRFARWLLAGAPRDAGEGLFLDPADPVFRRVAAGSHADLLTLERGFDERRKRQRRDILVEDVRGVGGFLRLTPAEGGWRVVVIDGAEALNRNAANALLKLLEEPPPRAVLLLTCAAPGRLLPTIRSRCRTLRLAPLPAAEMADLLARLLPEIDLPERARLGELAEGMPGRAATLAAEGGLALAGLVEETLAALPAIAPTRAYELADRVLASEEGGFEVFLDLLRDRLARAVRVAGRGGGTAPWLAARPLEDWAALWHALGRLQDETGRFYLDKRQAILMSLSRLGTP</sequence>
<name>A0A8J4M708_9PROT</name>
<gene>
    <name evidence="1" type="ORF">ENY07_11420</name>
</gene>
<dbReference type="Pfam" id="PF13177">
    <property type="entry name" value="DNA_pol3_delta2"/>
    <property type="match status" value="1"/>
</dbReference>
<keyword evidence="1" id="KW-0548">Nucleotidyltransferase</keyword>
<dbReference type="GO" id="GO:0006261">
    <property type="term" value="P:DNA-templated DNA replication"/>
    <property type="evidence" value="ECO:0007669"/>
    <property type="project" value="TreeGrafter"/>
</dbReference>